<feature type="coiled-coil region" evidence="1">
    <location>
        <begin position="395"/>
        <end position="450"/>
    </location>
</feature>
<dbReference type="OMA" id="AIRLTTY"/>
<dbReference type="eggNOG" id="ENOG502QVNB">
    <property type="taxonomic scope" value="Eukaryota"/>
</dbReference>
<dbReference type="GO" id="GO:0000146">
    <property type="term" value="F:microfilament motor activity"/>
    <property type="evidence" value="ECO:0007669"/>
    <property type="project" value="TreeGrafter"/>
</dbReference>
<evidence type="ECO:0000313" key="3">
    <source>
        <dbReference type="Proteomes" id="UP000030762"/>
    </source>
</evidence>
<organism evidence="2 3">
    <name type="scientific">Saprolegnia diclina (strain VS20)</name>
    <dbReference type="NCBI Taxonomy" id="1156394"/>
    <lineage>
        <taxon>Eukaryota</taxon>
        <taxon>Sar</taxon>
        <taxon>Stramenopiles</taxon>
        <taxon>Oomycota</taxon>
        <taxon>Saprolegniomycetes</taxon>
        <taxon>Saprolegniales</taxon>
        <taxon>Saprolegniaceae</taxon>
        <taxon>Saprolegnia</taxon>
    </lineage>
</organism>
<protein>
    <submittedName>
        <fullName evidence="2">Uncharacterized protein</fullName>
    </submittedName>
</protein>
<dbReference type="RefSeq" id="XP_008606318.1">
    <property type="nucleotide sequence ID" value="XM_008608096.1"/>
</dbReference>
<keyword evidence="3" id="KW-1185">Reference proteome</keyword>
<gene>
    <name evidence="2" type="ORF">SDRG_02503</name>
</gene>
<dbReference type="GO" id="GO:0005737">
    <property type="term" value="C:cytoplasm"/>
    <property type="evidence" value="ECO:0007669"/>
    <property type="project" value="TreeGrafter"/>
</dbReference>
<dbReference type="PANTHER" id="PTHR45615">
    <property type="entry name" value="MYOSIN HEAVY CHAIN, NON-MUSCLE"/>
    <property type="match status" value="1"/>
</dbReference>
<dbReference type="PANTHER" id="PTHR45615:SF40">
    <property type="entry name" value="MYOSIN HEAVY CHAIN, NON-MUSCLE"/>
    <property type="match status" value="1"/>
</dbReference>
<name>T0QP04_SAPDV</name>
<dbReference type="EMBL" id="JH767137">
    <property type="protein sequence ID" value="EQC39844.1"/>
    <property type="molecule type" value="Genomic_DNA"/>
</dbReference>
<evidence type="ECO:0000313" key="2">
    <source>
        <dbReference type="EMBL" id="EQC39844.1"/>
    </source>
</evidence>
<evidence type="ECO:0000256" key="1">
    <source>
        <dbReference type="SAM" id="Coils"/>
    </source>
</evidence>
<reference evidence="2 3" key="1">
    <citation type="submission" date="2012-04" db="EMBL/GenBank/DDBJ databases">
        <title>The Genome Sequence of Saprolegnia declina VS20.</title>
        <authorList>
            <consortium name="The Broad Institute Genome Sequencing Platform"/>
            <person name="Russ C."/>
            <person name="Nusbaum C."/>
            <person name="Tyler B."/>
            <person name="van West P."/>
            <person name="Dieguez-Uribeondo J."/>
            <person name="de Bruijn I."/>
            <person name="Tripathy S."/>
            <person name="Jiang R."/>
            <person name="Young S.K."/>
            <person name="Zeng Q."/>
            <person name="Gargeya S."/>
            <person name="Fitzgerald M."/>
            <person name="Haas B."/>
            <person name="Abouelleil A."/>
            <person name="Alvarado L."/>
            <person name="Arachchi H.M."/>
            <person name="Berlin A."/>
            <person name="Chapman S.B."/>
            <person name="Goldberg J."/>
            <person name="Griggs A."/>
            <person name="Gujja S."/>
            <person name="Hansen M."/>
            <person name="Howarth C."/>
            <person name="Imamovic A."/>
            <person name="Larimer J."/>
            <person name="McCowen C."/>
            <person name="Montmayeur A."/>
            <person name="Murphy C."/>
            <person name="Neiman D."/>
            <person name="Pearson M."/>
            <person name="Priest M."/>
            <person name="Roberts A."/>
            <person name="Saif S."/>
            <person name="Shea T."/>
            <person name="Sisk P."/>
            <person name="Sykes S."/>
            <person name="Wortman J."/>
            <person name="Nusbaum C."/>
            <person name="Birren B."/>
        </authorList>
    </citation>
    <scope>NUCLEOTIDE SEQUENCE [LARGE SCALE GENOMIC DNA]</scope>
    <source>
        <strain evidence="2 3">VS20</strain>
    </source>
</reference>
<sequence length="2398" mass="274599">MGAEDLLEEDARADWIERGFALKDFSMKKMTKIWDDEEREERAREKKKKIIALKHVPISANVQKVLSKVSGSVAQSSSAVFESLASYEPTILRNRRWLREHVALIHQMDEESMRYKRLKLQSHTQYRKAAKEIAEKEEDRHARIEHKAPLLRRLRKMKTAADTKDRAYENEQLEIKWKYWRDLQTQEKEAYESQVETLSAAQVAHKRFMNMQYWRAKLVQSRKNSANATEARDAEMRAEAEANVDHVLKEIALADGEPERWESLDMERSITMNGLGVFGIPVDPGDFESLEDGGFQPELDEHTIAFPTAGPFDMSHEEVRVALQDASSNLRAAQEKQWALDRDYDVTRQDHATMTEKETEILKLLSQIKADHDDLLEVLAGPPRREPGDLERSQIHAWMELKQSLESRLEDVRARLRLATTQLSRLRDHLEAVQADIREHEARSDALQLTVDGFDGAANDLPMVIGRSIGRLPDTAPMLPQALLTRISHRTRFELIKAAAEPAFQVYEEARALGLESWKISKQKMLNEGELEAALHRLATIKDKLLSQQSLNQRADVVNAVEKFHAKHHSLYSVQKISTGDLEWWKQRDEDNSLGVSLSPLGDTILLDAPLRRGVLRGACLLPSHSLWQLHFSIRILSTASPASFTHEDKVKVSFGTTAAEQTQAGVYSVINDHGELHDRHDLVIAFVGTRLCYSIEYWKGPLSPAHVLGLEAVGRFTEDVTAQVDLYSTKHVLSEYVKMLRIQSHQGNHRIAALLEELIAVDASSEELWDSKVLHGHNQRFLRTHYAAQLRASIQAEVSKSMDKDIRKRREAYEQAVQSRALHNRRESQAIASPQEIRLEASMLEYRHRKSEYIEAATTAARKLLGSPLEIVLDESWCRGIIMNMRIEWREGGTKLSFLHQVLLASATSVWLDLSTVKYVLVVNEMDVVVAQSRAHEIEEEVHLAQQRHVALQMETTKSLLELEREYLVIMNQEDAAFEDAKGRDLLRREKALQQEATRVCHYDPQVVSLLELEAHRLCRRVDVHESFDATLRLLQLNYVKETVQSRMQFIHKTWVRKNTRRLEKRKLERRARKIKYDQSIAAKREIVANEEPEVVSKVIDPRTDNNGHHRIVLRIPNFEKAVAPGPACTHAHVKSWGSLYGQGLRCKDCGREVAHLENEGSEGARGPDPALDRDVERHRENEASFRFTSAAQLARVEAERLRLEKERREMEILETRGYDSVHSKAITELNFRHGIDRENAALVATRNREDRHAASYRDEISFYARINQFRYRLGLILKLRSDLYEARVLELEMITSLHMDRERTDGTIAIVQVEQEAARELLRRRREAIAQYAASAENLKACLIEKQLAIQARQGVEEDAKFAMLHALALDHTSATMRRLFLQAQDERGRVRDAVRDAKEAREAAVAFRRTLADSLLALFYRQKGTKVHTIYGAGHVLYYREVDAVVAVKLEAWKATVFQPLALFVHADKAKQQAEALHMTTAEAEMRAFVVGERARNAMELALMREEEAQCQTIVAWAVLSAAQNARMDETLTQCELRIQFQLQTKAAKVELAAAASAEATKAHTSKIKIVKSVWQPLRKPPRKSIFARSKPALAGAKPLVVVAQPDDKPTPPPKPVKQSKVDHVRLVRACHKRMYMDKVEQELLRSRAALAAQFGAERERHLRAQVQTEYLYGFLADLLADIAAETIAEGEASTRELEVASNVVFSIPHPHLQVHLYRALLRQMQGHTLQLQVMQRSWARQIQRLRCVQAEVARRKALSAAIEAERKRIEALCKEMAREEVFCRRFYREEKRLMLQESRTMQLAENEMREYIRQVELQKMLAQFDALGADANKNMSSKEARRLEIKMNKREIKRLAIEWALVKKEDELALALREVFLKEERDALYEQQQLEFMLEQAAFQDSDNEDDDDDAPNVVVDAHTLVEHANNTEVASASPLTRDELKQANRREKRREVQRLAAIKKAEFAHQLNEEYMIAAAETFHSVATAELCVLKTTQTLHVLQRRSMDLVQVGAMQVDMRRCLQLAQQVMAGALQKKAFAEACIARCIAAEAALERAIVKEKADNIFMIKTVRETAFMDSAVLHKRVQRFRTEYLAGQLYTRYFELLVDLVLYRTMAVSAERNLFRLTDEIERLDTESATKAAQVAALWRKHNRSARLRLLRSELGRRFFRKERQRALQRAFQGLVKVWTHAVIVRNAYDLRYTLLRQEGQLQKLEAMEVPEVAVQETEALPRETTTTLRKFQHRWITCRLCKTRYSDAQNNRFACVYHPGTYEVACVKSCGTRKGGPIQANCMLHRAKRWLCCDQTIEGAFGSTGCKRRFHLPTRDDPTIAATVADAEATEKIKLEAVTSELVALQQANVSGKVYSAFRDQLGTIEAGLVAARAKVVEFDAFHKR</sequence>
<dbReference type="VEuPathDB" id="FungiDB:SDRG_02503"/>
<feature type="coiled-coil region" evidence="1">
    <location>
        <begin position="1759"/>
        <end position="1825"/>
    </location>
</feature>
<keyword evidence="1" id="KW-0175">Coiled coil</keyword>
<accession>T0QP04</accession>
<dbReference type="OrthoDB" id="192163at2759"/>
<proteinExistence type="predicted"/>
<dbReference type="GO" id="GO:0016460">
    <property type="term" value="C:myosin II complex"/>
    <property type="evidence" value="ECO:0007669"/>
    <property type="project" value="TreeGrafter"/>
</dbReference>
<dbReference type="Proteomes" id="UP000030762">
    <property type="component" value="Unassembled WGS sequence"/>
</dbReference>
<dbReference type="GO" id="GO:0032982">
    <property type="term" value="C:myosin filament"/>
    <property type="evidence" value="ECO:0007669"/>
    <property type="project" value="TreeGrafter"/>
</dbReference>
<dbReference type="GeneID" id="19943230"/>
<dbReference type="GO" id="GO:0051015">
    <property type="term" value="F:actin filament binding"/>
    <property type="evidence" value="ECO:0007669"/>
    <property type="project" value="TreeGrafter"/>
</dbReference>
<dbReference type="InParanoid" id="T0QP04"/>